<dbReference type="InterPro" id="IPR036803">
    <property type="entry name" value="Porphobilinogen_deaminase_C_sf"/>
</dbReference>
<dbReference type="GO" id="GO:0005737">
    <property type="term" value="C:cytoplasm"/>
    <property type="evidence" value="ECO:0007669"/>
    <property type="project" value="TreeGrafter"/>
</dbReference>
<feature type="domain" description="Porphobilinogen deaminase C-terminal" evidence="13">
    <location>
        <begin position="316"/>
        <end position="390"/>
    </location>
</feature>
<dbReference type="InterPro" id="IPR022418">
    <property type="entry name" value="Porphobilinogen_deaminase_C"/>
</dbReference>
<evidence type="ECO:0000256" key="10">
    <source>
        <dbReference type="ARBA" id="ARBA00033064"/>
    </source>
</evidence>
<dbReference type="GO" id="GO:0004418">
    <property type="term" value="F:hydroxymethylbilane synthase activity"/>
    <property type="evidence" value="ECO:0007669"/>
    <property type="project" value="UniProtKB-EC"/>
</dbReference>
<dbReference type="PRINTS" id="PR00151">
    <property type="entry name" value="PORPHBDMNASE"/>
</dbReference>
<evidence type="ECO:0000256" key="6">
    <source>
        <dbReference type="ARBA" id="ARBA00022679"/>
    </source>
</evidence>
<proteinExistence type="inferred from homology"/>
<feature type="region of interest" description="Disordered" evidence="11">
    <location>
        <begin position="1"/>
        <end position="44"/>
    </location>
</feature>
<dbReference type="Gene3D" id="3.30.160.40">
    <property type="entry name" value="Porphobilinogen deaminase, C-terminal domain"/>
    <property type="match status" value="1"/>
</dbReference>
<feature type="domain" description="Porphobilinogen deaminase N-terminal" evidence="12">
    <location>
        <begin position="86"/>
        <end position="303"/>
    </location>
</feature>
<keyword evidence="15" id="KW-1185">Reference proteome</keyword>
<dbReference type="SUPFAM" id="SSF54782">
    <property type="entry name" value="Porphobilinogen deaminase (hydroxymethylbilane synthase), C-terminal domain"/>
    <property type="match status" value="1"/>
</dbReference>
<dbReference type="Gene3D" id="3.40.190.10">
    <property type="entry name" value="Periplasmic binding protein-like II"/>
    <property type="match status" value="2"/>
</dbReference>
<evidence type="ECO:0000256" key="1">
    <source>
        <dbReference type="ARBA" id="ARBA00001916"/>
    </source>
</evidence>
<name>A0A167D4U7_9ASCO</name>
<dbReference type="InterPro" id="IPR022417">
    <property type="entry name" value="Porphobilin_deaminase_N"/>
</dbReference>
<dbReference type="Pfam" id="PF03900">
    <property type="entry name" value="Porphobil_deamC"/>
    <property type="match status" value="1"/>
</dbReference>
<evidence type="ECO:0000256" key="2">
    <source>
        <dbReference type="ARBA" id="ARBA00004735"/>
    </source>
</evidence>
<dbReference type="UniPathway" id="UPA00251">
    <property type="reaction ID" value="UER00319"/>
</dbReference>
<sequence length="407" mass="43945">MSSTTTVVEVKSPQPQRASLAGTAATANVTAATETTSITNTSEAPIPPLTPEIHAPPPYAPTPAPTEEDLRVDRYDTNEGEPGGRIYVGGRKSKLAVVQSRYVASCLKNVHPGLNFPVIALTTLGDRVKDRPLYAFGGKSLWTKELEIILLNKLEGIEQIDMIVHSLKDMPTSLPDHCILGAITQREDPRDALVMPLNSPYKHLKDLPDGSIVGTSSIRRSAQLKRRYPKLKFESVRGAVPTRLSKLDDPEGIYSCIILAAAGMIRLGLEKRITSFLEAPDMYYAVGQGALGVEIRAGDDKIKRLVSRINHRPTSMCCLAERSLMKTLEGGCSVPIGVESNFESKTSLLEITGIVVSVDGTECVQGTVSAIANTDEEAEQVGRDLAADLLAKGAKKILDAIQLDHIE</sequence>
<dbReference type="PROSITE" id="PS00533">
    <property type="entry name" value="PORPHOBILINOGEN_DEAM"/>
    <property type="match status" value="1"/>
</dbReference>
<dbReference type="AlphaFoldDB" id="A0A167D4U7"/>
<evidence type="ECO:0000256" key="5">
    <source>
        <dbReference type="ARBA" id="ARBA00016519"/>
    </source>
</evidence>
<dbReference type="PANTHER" id="PTHR11557:SF0">
    <property type="entry name" value="PORPHOBILINOGEN DEAMINASE"/>
    <property type="match status" value="1"/>
</dbReference>
<dbReference type="EC" id="2.5.1.61" evidence="4"/>
<comment type="similarity">
    <text evidence="3">Belongs to the HMBS family.</text>
</comment>
<dbReference type="CDD" id="cd13645">
    <property type="entry name" value="PBP2_HuPBGD_like"/>
    <property type="match status" value="1"/>
</dbReference>
<keyword evidence="6" id="KW-0808">Transferase</keyword>
<dbReference type="FunFam" id="3.40.190.10:FF:000005">
    <property type="entry name" value="Porphobilinogen deaminase"/>
    <property type="match status" value="1"/>
</dbReference>
<feature type="compositionally biased region" description="Polar residues" evidence="11">
    <location>
        <begin position="1"/>
        <end position="17"/>
    </location>
</feature>
<dbReference type="InterPro" id="IPR022419">
    <property type="entry name" value="Porphobilin_deaminase_cofac_BS"/>
</dbReference>
<evidence type="ECO:0000259" key="13">
    <source>
        <dbReference type="Pfam" id="PF03900"/>
    </source>
</evidence>
<accession>A0A167D4U7</accession>
<organism evidence="14 15">
    <name type="scientific">Sugiyamaella lignohabitans</name>
    <dbReference type="NCBI Taxonomy" id="796027"/>
    <lineage>
        <taxon>Eukaryota</taxon>
        <taxon>Fungi</taxon>
        <taxon>Dikarya</taxon>
        <taxon>Ascomycota</taxon>
        <taxon>Saccharomycotina</taxon>
        <taxon>Dipodascomycetes</taxon>
        <taxon>Dipodascales</taxon>
        <taxon>Trichomonascaceae</taxon>
        <taxon>Sugiyamaella</taxon>
    </lineage>
</organism>
<dbReference type="NCBIfam" id="TIGR00212">
    <property type="entry name" value="hemC"/>
    <property type="match status" value="1"/>
</dbReference>
<evidence type="ECO:0000256" key="7">
    <source>
        <dbReference type="ARBA" id="ARBA00023133"/>
    </source>
</evidence>
<comment type="cofactor">
    <cofactor evidence="1">
        <name>dipyrromethane</name>
        <dbReference type="ChEBI" id="CHEBI:60342"/>
    </cofactor>
</comment>
<dbReference type="SUPFAM" id="SSF53850">
    <property type="entry name" value="Periplasmic binding protein-like II"/>
    <property type="match status" value="1"/>
</dbReference>
<reference evidence="14 15" key="1">
    <citation type="submission" date="2016-02" db="EMBL/GenBank/DDBJ databases">
        <title>Complete genome sequence and transcriptome regulation of the pentose utilising yeast Sugiyamaella lignohabitans.</title>
        <authorList>
            <person name="Bellasio M."/>
            <person name="Peymann A."/>
            <person name="Valli M."/>
            <person name="Sipitzky M."/>
            <person name="Graf A."/>
            <person name="Sauer M."/>
            <person name="Marx H."/>
            <person name="Mattanovich D."/>
        </authorList>
    </citation>
    <scope>NUCLEOTIDE SEQUENCE [LARGE SCALE GENOMIC DNA]</scope>
    <source>
        <strain evidence="14 15">CBS 10342</strain>
    </source>
</reference>
<keyword evidence="7" id="KW-0350">Heme biosynthesis</keyword>
<evidence type="ECO:0000256" key="4">
    <source>
        <dbReference type="ARBA" id="ARBA00012655"/>
    </source>
</evidence>
<dbReference type="PANTHER" id="PTHR11557">
    <property type="entry name" value="PORPHOBILINOGEN DEAMINASE"/>
    <property type="match status" value="1"/>
</dbReference>
<dbReference type="KEGG" id="slb:AWJ20_735"/>
<evidence type="ECO:0000256" key="3">
    <source>
        <dbReference type="ARBA" id="ARBA00005638"/>
    </source>
</evidence>
<dbReference type="EMBL" id="CP014501">
    <property type="protein sequence ID" value="ANB12480.1"/>
    <property type="molecule type" value="Genomic_DNA"/>
</dbReference>
<evidence type="ECO:0000256" key="8">
    <source>
        <dbReference type="ARBA" id="ARBA00023244"/>
    </source>
</evidence>
<dbReference type="FunFam" id="3.30.160.40:FF:000002">
    <property type="entry name" value="Porphobilinogen deaminase"/>
    <property type="match status" value="1"/>
</dbReference>
<protein>
    <recommendedName>
        <fullName evidence="5">Porphobilinogen deaminase</fullName>
        <ecNumber evidence="4">2.5.1.61</ecNumber>
    </recommendedName>
    <alternativeName>
        <fullName evidence="10">Hydroxymethylbilane synthase</fullName>
    </alternativeName>
    <alternativeName>
        <fullName evidence="9">Pre-uroporphyrinogen synthase</fullName>
    </alternativeName>
</protein>
<evidence type="ECO:0000313" key="14">
    <source>
        <dbReference type="EMBL" id="ANB12480.1"/>
    </source>
</evidence>
<evidence type="ECO:0000256" key="11">
    <source>
        <dbReference type="SAM" id="MobiDB-lite"/>
    </source>
</evidence>
<evidence type="ECO:0000256" key="9">
    <source>
        <dbReference type="ARBA" id="ARBA00030685"/>
    </source>
</evidence>
<gene>
    <name evidence="14" type="primary">HEM3</name>
    <name evidence="14" type="ORF">AWJ20_735</name>
</gene>
<dbReference type="Proteomes" id="UP000189580">
    <property type="component" value="Chromosome a"/>
</dbReference>
<feature type="compositionally biased region" description="Low complexity" evidence="11">
    <location>
        <begin position="21"/>
        <end position="44"/>
    </location>
</feature>
<dbReference type="GO" id="GO:0006782">
    <property type="term" value="P:protoporphyrinogen IX biosynthetic process"/>
    <property type="evidence" value="ECO:0007669"/>
    <property type="project" value="UniProtKB-UniPathway"/>
</dbReference>
<keyword evidence="8" id="KW-0627">Porphyrin biosynthesis</keyword>
<dbReference type="OrthoDB" id="564646at2759"/>
<evidence type="ECO:0000259" key="12">
    <source>
        <dbReference type="Pfam" id="PF01379"/>
    </source>
</evidence>
<dbReference type="InterPro" id="IPR000860">
    <property type="entry name" value="HemC"/>
</dbReference>
<evidence type="ECO:0000313" key="15">
    <source>
        <dbReference type="Proteomes" id="UP000189580"/>
    </source>
</evidence>
<comment type="pathway">
    <text evidence="2">Porphyrin-containing compound metabolism; protoporphyrin-IX biosynthesis; coproporphyrinogen-III from 5-aminolevulinate: step 2/4.</text>
</comment>
<dbReference type="RefSeq" id="XP_018734957.1">
    <property type="nucleotide sequence ID" value="XM_018882694.1"/>
</dbReference>
<dbReference type="Pfam" id="PF01379">
    <property type="entry name" value="Porphobil_deam"/>
    <property type="match status" value="1"/>
</dbReference>
<dbReference type="GeneID" id="30037800"/>